<keyword evidence="2" id="KW-1185">Reference proteome</keyword>
<organism evidence="1 2">
    <name type="scientific">Paracoccus aurantius</name>
    <dbReference type="NCBI Taxonomy" id="3073814"/>
    <lineage>
        <taxon>Bacteria</taxon>
        <taxon>Pseudomonadati</taxon>
        <taxon>Pseudomonadota</taxon>
        <taxon>Alphaproteobacteria</taxon>
        <taxon>Rhodobacterales</taxon>
        <taxon>Paracoccaceae</taxon>
        <taxon>Paracoccus</taxon>
    </lineage>
</organism>
<dbReference type="Gene3D" id="3.30.2130.10">
    <property type="entry name" value="VC0802-like"/>
    <property type="match status" value="1"/>
</dbReference>
<accession>A0ABU2HYG3</accession>
<dbReference type="EMBL" id="JAVQLW010000005">
    <property type="protein sequence ID" value="MDS9470098.1"/>
    <property type="molecule type" value="Genomic_DNA"/>
</dbReference>
<dbReference type="Proteomes" id="UP001269144">
    <property type="component" value="Unassembled WGS sequence"/>
</dbReference>
<comment type="caution">
    <text evidence="1">The sequence shown here is derived from an EMBL/GenBank/DDBJ whole genome shotgun (WGS) entry which is preliminary data.</text>
</comment>
<name>A0ABU2HYG3_9RHOB</name>
<evidence type="ECO:0000313" key="2">
    <source>
        <dbReference type="Proteomes" id="UP001269144"/>
    </source>
</evidence>
<proteinExistence type="predicted"/>
<reference evidence="2" key="1">
    <citation type="submission" date="2023-07" db="EMBL/GenBank/DDBJ databases">
        <title>Paracoccus sp. MBLB3053 whole genome sequence.</title>
        <authorList>
            <person name="Hwang C.Y."/>
            <person name="Cho E.-S."/>
            <person name="Seo M.-J."/>
        </authorList>
    </citation>
    <scope>NUCLEOTIDE SEQUENCE [LARGE SCALE GENOMIC DNA]</scope>
    <source>
        <strain evidence="2">MBLB3053</strain>
    </source>
</reference>
<evidence type="ECO:0000313" key="1">
    <source>
        <dbReference type="EMBL" id="MDS9470098.1"/>
    </source>
</evidence>
<protein>
    <submittedName>
        <fullName evidence="1">Amino acid-binding ACT domain-containing protein</fullName>
    </submittedName>
</protein>
<sequence length="132" mass="13875">MDDLEFDLENSPGSLAHLGEVMGQAGIPFEGGGVFATGTRATAHFLFRDGKAARQAAEAGGIKVTAMRRPVIRKLKQGTPGQLGAISRAVAKAGVNILVQYSDHQNRLVLICDRPEAASCATLDWAVGTEQG</sequence>
<gene>
    <name evidence="1" type="ORF">RGQ15_21330</name>
</gene>
<dbReference type="RefSeq" id="WP_311162906.1">
    <property type="nucleotide sequence ID" value="NZ_JAVQLW010000005.1"/>
</dbReference>